<organism evidence="4 5">
    <name type="scientific">Enterococcus asini</name>
    <dbReference type="NCBI Taxonomy" id="57732"/>
    <lineage>
        <taxon>Bacteria</taxon>
        <taxon>Bacillati</taxon>
        <taxon>Bacillota</taxon>
        <taxon>Bacilli</taxon>
        <taxon>Lactobacillales</taxon>
        <taxon>Enterococcaceae</taxon>
        <taxon>Enterococcus</taxon>
    </lineage>
</organism>
<evidence type="ECO:0000313" key="4">
    <source>
        <dbReference type="EMBL" id="MDT2809474.1"/>
    </source>
</evidence>
<comment type="caution">
    <text evidence="4">The sequence shown here is derived from an EMBL/GenBank/DDBJ whole genome shotgun (WGS) entry which is preliminary data.</text>
</comment>
<dbReference type="AlphaFoldDB" id="A0AAW8TUZ3"/>
<dbReference type="CDD" id="cd14852">
    <property type="entry name" value="LD-carboxypeptidase"/>
    <property type="match status" value="1"/>
</dbReference>
<proteinExistence type="predicted"/>
<name>A0AAW8TUZ3_9ENTE</name>
<dbReference type="InterPro" id="IPR058193">
    <property type="entry name" value="VanY/YodJ_core_dom"/>
</dbReference>
<dbReference type="Proteomes" id="UP001256711">
    <property type="component" value="Unassembled WGS sequence"/>
</dbReference>
<reference evidence="4" key="1">
    <citation type="submission" date="2023-03" db="EMBL/GenBank/DDBJ databases">
        <authorList>
            <person name="Shen W."/>
            <person name="Cai J."/>
        </authorList>
    </citation>
    <scope>NUCLEOTIDE SEQUENCE</scope>
    <source>
        <strain evidence="4">B226-2</strain>
    </source>
</reference>
<evidence type="ECO:0000256" key="1">
    <source>
        <dbReference type="SAM" id="MobiDB-lite"/>
    </source>
</evidence>
<evidence type="ECO:0000256" key="2">
    <source>
        <dbReference type="SAM" id="Phobius"/>
    </source>
</evidence>
<dbReference type="GO" id="GO:0008233">
    <property type="term" value="F:peptidase activity"/>
    <property type="evidence" value="ECO:0007669"/>
    <property type="project" value="InterPro"/>
</dbReference>
<dbReference type="Gene3D" id="3.30.1380.10">
    <property type="match status" value="1"/>
</dbReference>
<evidence type="ECO:0000313" key="5">
    <source>
        <dbReference type="Proteomes" id="UP001256711"/>
    </source>
</evidence>
<sequence length="302" mass="33970">MVVEAKNRRKIITAFFVFASVPTVWFFYEALLPQHESAAEVLPVTEIKSTGESLPTDFAIPWGTESQKSAPKTNSEKETKKIGAAPTDFPKVNSDDWRLLLVGPDHPLNQEIDANQLTEVAPGEKLDKRVVGEYQKMKDAAKKAGIVITEISGYRSIADQQVVFNEKFQRMKAQGMTDQEAKAATMTDMTEPGYSEHHTGLAMDVVDESWLASGPAWTLSEDYGKTAGGKWLAEHSKEYGFVIRYPANKTDLTKITYEPWHLRYVGQEVAEYMTKNDLCLEEFVQEVKEWGAYDSQTLSQEN</sequence>
<dbReference type="EMBL" id="JARQBJ010000001">
    <property type="protein sequence ID" value="MDT2809474.1"/>
    <property type="molecule type" value="Genomic_DNA"/>
</dbReference>
<dbReference type="InterPro" id="IPR003709">
    <property type="entry name" value="VanY-like_core_dom"/>
</dbReference>
<feature type="region of interest" description="Disordered" evidence="1">
    <location>
        <begin position="58"/>
        <end position="87"/>
    </location>
</feature>
<dbReference type="Pfam" id="PF02557">
    <property type="entry name" value="VanY"/>
    <property type="match status" value="1"/>
</dbReference>
<evidence type="ECO:0000259" key="3">
    <source>
        <dbReference type="Pfam" id="PF02557"/>
    </source>
</evidence>
<dbReference type="GO" id="GO:0006508">
    <property type="term" value="P:proteolysis"/>
    <property type="evidence" value="ECO:0007669"/>
    <property type="project" value="InterPro"/>
</dbReference>
<accession>A0AAW8TUZ3</accession>
<dbReference type="PANTHER" id="PTHR34385">
    <property type="entry name" value="D-ALANYL-D-ALANINE CARBOXYPEPTIDASE"/>
    <property type="match status" value="1"/>
</dbReference>
<dbReference type="RefSeq" id="WP_311835011.1">
    <property type="nucleotide sequence ID" value="NZ_JARQBJ010000001.1"/>
</dbReference>
<dbReference type="SUPFAM" id="SSF55166">
    <property type="entry name" value="Hedgehog/DD-peptidase"/>
    <property type="match status" value="1"/>
</dbReference>
<feature type="domain" description="D-alanyl-D-alanine carboxypeptidase-like core" evidence="3">
    <location>
        <begin position="124"/>
        <end position="266"/>
    </location>
</feature>
<feature type="transmembrane region" description="Helical" evidence="2">
    <location>
        <begin position="12"/>
        <end position="28"/>
    </location>
</feature>
<dbReference type="PANTHER" id="PTHR34385:SF1">
    <property type="entry name" value="PEPTIDOGLYCAN L-ALANYL-D-GLUTAMATE ENDOPEPTIDASE CWLK"/>
    <property type="match status" value="1"/>
</dbReference>
<dbReference type="InterPro" id="IPR009045">
    <property type="entry name" value="Zn_M74/Hedgehog-like"/>
</dbReference>
<dbReference type="InterPro" id="IPR052179">
    <property type="entry name" value="DD-CPase-like"/>
</dbReference>
<keyword evidence="2" id="KW-1133">Transmembrane helix</keyword>
<keyword evidence="2" id="KW-0812">Transmembrane</keyword>
<feature type="compositionally biased region" description="Polar residues" evidence="1">
    <location>
        <begin position="64"/>
        <end position="73"/>
    </location>
</feature>
<keyword evidence="2" id="KW-0472">Membrane</keyword>
<protein>
    <submittedName>
        <fullName evidence="4">M15 family metallopeptidase</fullName>
    </submittedName>
</protein>
<gene>
    <name evidence="4" type="ORF">P7H43_03050</name>
</gene>